<feature type="region of interest" description="Disordered" evidence="2">
    <location>
        <begin position="408"/>
        <end position="436"/>
    </location>
</feature>
<accession>A0A067TT42</accession>
<evidence type="ECO:0000256" key="1">
    <source>
        <dbReference type="SAM" id="Coils"/>
    </source>
</evidence>
<proteinExistence type="predicted"/>
<evidence type="ECO:0000256" key="2">
    <source>
        <dbReference type="SAM" id="MobiDB-lite"/>
    </source>
</evidence>
<dbReference type="PANTHER" id="PTHR42107">
    <property type="entry name" value="YALI0D24453P"/>
    <property type="match status" value="1"/>
</dbReference>
<keyword evidence="4" id="KW-1185">Reference proteome</keyword>
<protein>
    <recommendedName>
        <fullName evidence="5">WHIM1 domain-containing protein</fullName>
    </recommendedName>
</protein>
<sequence length="538" mass="60180">MATYPSLDKKPHQCPPSNATHPSGRWESLFVYSFICKFTNLRHKVEGLESPMDLEEALMLKEPNNIVTQLLVQFVVNLKPQTRNLSTDQISTTVASVLSEYFKSSERTIFWDEDLKVNVDPFEGLEGGFFATDWDFKLKILRQLVELQLCHAPEIKATIDNAWGVVHNKHKKNHAPVAPLEANDPKSQERLLLQPIGQDCHRKRFWVADDSPRLYMSTNPWKMTATVQAIASTREEYLAAIESLKASAASEPKKGRKRTKFENGHIALIAALEARIEAIDVELTRVQRVRKKIEQKRLLLAQAEVRQTRTRRQTQKPDYVYGNDIDSEDDGDEYRYQEEDRQDDEYEQEHLNGTRRGRAGPTVGTRRSARTSTVNSNGKRDGSSDSGLWRGERRSSRLGGVDSFLEVVEPPRKRARTEESSVSAQSTDGVTTETHGVANGVRVKTSGAAALKPTEIAMEQIAGKKRSKFWVYAVEPIPGPRPSAPDPPNVATTSSDMNGHKTNGHANHTEDSPDANGHSTAMDYTNGLEGSLSPINSP</sequence>
<dbReference type="HOGENOM" id="CLU_035260_1_0_1"/>
<evidence type="ECO:0000313" key="3">
    <source>
        <dbReference type="EMBL" id="KDR85452.1"/>
    </source>
</evidence>
<gene>
    <name evidence="3" type="ORF">GALMADRAFT_218548</name>
</gene>
<feature type="coiled-coil region" evidence="1">
    <location>
        <begin position="269"/>
        <end position="306"/>
    </location>
</feature>
<organism evidence="3 4">
    <name type="scientific">Galerina marginata (strain CBS 339.88)</name>
    <dbReference type="NCBI Taxonomy" id="685588"/>
    <lineage>
        <taxon>Eukaryota</taxon>
        <taxon>Fungi</taxon>
        <taxon>Dikarya</taxon>
        <taxon>Basidiomycota</taxon>
        <taxon>Agaricomycotina</taxon>
        <taxon>Agaricomycetes</taxon>
        <taxon>Agaricomycetidae</taxon>
        <taxon>Agaricales</taxon>
        <taxon>Agaricineae</taxon>
        <taxon>Strophariaceae</taxon>
        <taxon>Galerina</taxon>
    </lineage>
</organism>
<feature type="compositionally biased region" description="Polar residues" evidence="2">
    <location>
        <begin position="420"/>
        <end position="434"/>
    </location>
</feature>
<feature type="region of interest" description="Disordered" evidence="2">
    <location>
        <begin position="1"/>
        <end position="22"/>
    </location>
</feature>
<evidence type="ECO:0008006" key="5">
    <source>
        <dbReference type="Google" id="ProtNLM"/>
    </source>
</evidence>
<feature type="compositionally biased region" description="Basic and acidic residues" evidence="2">
    <location>
        <begin position="409"/>
        <end position="419"/>
    </location>
</feature>
<dbReference type="AlphaFoldDB" id="A0A067TT42"/>
<feature type="region of interest" description="Disordered" evidence="2">
    <location>
        <begin position="477"/>
        <end position="538"/>
    </location>
</feature>
<feature type="compositionally biased region" description="Pro residues" evidence="2">
    <location>
        <begin position="477"/>
        <end position="488"/>
    </location>
</feature>
<feature type="compositionally biased region" description="Polar residues" evidence="2">
    <location>
        <begin position="490"/>
        <end position="506"/>
    </location>
</feature>
<dbReference type="STRING" id="685588.A0A067TT42"/>
<dbReference type="PANTHER" id="PTHR42107:SF1">
    <property type="entry name" value="WHIM1 DOMAIN-CONTAINING PROTEIN"/>
    <property type="match status" value="1"/>
</dbReference>
<keyword evidence="1" id="KW-0175">Coiled coil</keyword>
<feature type="region of interest" description="Disordered" evidence="2">
    <location>
        <begin position="307"/>
        <end position="394"/>
    </location>
</feature>
<name>A0A067TT42_GALM3</name>
<dbReference type="Proteomes" id="UP000027222">
    <property type="component" value="Unassembled WGS sequence"/>
</dbReference>
<evidence type="ECO:0000313" key="4">
    <source>
        <dbReference type="Proteomes" id="UP000027222"/>
    </source>
</evidence>
<dbReference type="EMBL" id="KL142367">
    <property type="protein sequence ID" value="KDR85452.1"/>
    <property type="molecule type" value="Genomic_DNA"/>
</dbReference>
<reference evidence="4" key="1">
    <citation type="journal article" date="2014" name="Proc. Natl. Acad. Sci. U.S.A.">
        <title>Extensive sampling of basidiomycete genomes demonstrates inadequacy of the white-rot/brown-rot paradigm for wood decay fungi.</title>
        <authorList>
            <person name="Riley R."/>
            <person name="Salamov A.A."/>
            <person name="Brown D.W."/>
            <person name="Nagy L.G."/>
            <person name="Floudas D."/>
            <person name="Held B.W."/>
            <person name="Levasseur A."/>
            <person name="Lombard V."/>
            <person name="Morin E."/>
            <person name="Otillar R."/>
            <person name="Lindquist E.A."/>
            <person name="Sun H."/>
            <person name="LaButti K.M."/>
            <person name="Schmutz J."/>
            <person name="Jabbour D."/>
            <person name="Luo H."/>
            <person name="Baker S.E."/>
            <person name="Pisabarro A.G."/>
            <person name="Walton J.D."/>
            <person name="Blanchette R.A."/>
            <person name="Henrissat B."/>
            <person name="Martin F."/>
            <person name="Cullen D."/>
            <person name="Hibbett D.S."/>
            <person name="Grigoriev I.V."/>
        </authorList>
    </citation>
    <scope>NUCLEOTIDE SEQUENCE [LARGE SCALE GENOMIC DNA]</scope>
    <source>
        <strain evidence="4">CBS 339.88</strain>
    </source>
</reference>
<dbReference type="OrthoDB" id="205403at2759"/>